<accession>A0AAV0UPU4</accession>
<keyword evidence="2" id="KW-1185">Reference proteome</keyword>
<protein>
    <recommendedName>
        <fullName evidence="3">RxLR effector candidate protein</fullName>
    </recommendedName>
</protein>
<sequence length="231" mass="26012">MLWDPEHLKKLTYNVAVRIFTREEPSGEYAATIKTPMEYRLAIKHVGIGIIMKWTALEIQAAKEVASVSNLAGMNQAKVAVFVRVQCGANYQTISNVLRLVWAFSIALDASICQGTSYVDIRVRFIWQRKLFNLHVISVIRFGLHTGVTQFEMLCKLLDVLSPRWKQPWIGASSDGPPKMTGAISGVITRLQQAILGGFYRVWCLLHQLDISLQTAYQKFDQGGGGRRRSQ</sequence>
<reference evidence="1" key="1">
    <citation type="submission" date="2022-12" db="EMBL/GenBank/DDBJ databases">
        <authorList>
            <person name="Webb A."/>
        </authorList>
    </citation>
    <scope>NUCLEOTIDE SEQUENCE</scope>
    <source>
        <strain evidence="1">Hp1</strain>
    </source>
</reference>
<organism evidence="1 2">
    <name type="scientific">Hyaloperonospora brassicae</name>
    <name type="common">Brassica downy mildew</name>
    <name type="synonym">Peronospora brassicae</name>
    <dbReference type="NCBI Taxonomy" id="162125"/>
    <lineage>
        <taxon>Eukaryota</taxon>
        <taxon>Sar</taxon>
        <taxon>Stramenopiles</taxon>
        <taxon>Oomycota</taxon>
        <taxon>Peronosporomycetes</taxon>
        <taxon>Peronosporales</taxon>
        <taxon>Peronosporaceae</taxon>
        <taxon>Hyaloperonospora</taxon>
    </lineage>
</organism>
<dbReference type="EMBL" id="CANTFL010001332">
    <property type="protein sequence ID" value="CAI5737301.1"/>
    <property type="molecule type" value="Genomic_DNA"/>
</dbReference>
<evidence type="ECO:0000313" key="2">
    <source>
        <dbReference type="Proteomes" id="UP001162031"/>
    </source>
</evidence>
<dbReference type="PANTHER" id="PTHR37067:SF3">
    <property type="entry name" value="PX DOMAIN-CONTAINING PROTEIN"/>
    <property type="match status" value="1"/>
</dbReference>
<dbReference type="Proteomes" id="UP001162031">
    <property type="component" value="Unassembled WGS sequence"/>
</dbReference>
<comment type="caution">
    <text evidence="1">The sequence shown here is derived from an EMBL/GenBank/DDBJ whole genome shotgun (WGS) entry which is preliminary data.</text>
</comment>
<dbReference type="PANTHER" id="PTHR37067">
    <property type="entry name" value="PX DOMAIN-CONTAINING PROTEIN"/>
    <property type="match status" value="1"/>
</dbReference>
<proteinExistence type="predicted"/>
<evidence type="ECO:0000313" key="1">
    <source>
        <dbReference type="EMBL" id="CAI5737301.1"/>
    </source>
</evidence>
<gene>
    <name evidence="1" type="ORF">HBR001_LOCUS7113</name>
</gene>
<name>A0AAV0UPU4_HYABA</name>
<dbReference type="AlphaFoldDB" id="A0AAV0UPU4"/>
<evidence type="ECO:0008006" key="3">
    <source>
        <dbReference type="Google" id="ProtNLM"/>
    </source>
</evidence>